<dbReference type="PANTHER" id="PTHR43511">
    <property type="match status" value="1"/>
</dbReference>
<comment type="caution">
    <text evidence="6">The sequence shown here is derived from an EMBL/GenBank/DDBJ whole genome shotgun (WGS) entry which is preliminary data.</text>
</comment>
<gene>
    <name evidence="6" type="ORF">FCM35_KLT05767</name>
</gene>
<keyword evidence="3" id="KW-0808">Transferase</keyword>
<evidence type="ECO:0000313" key="7">
    <source>
        <dbReference type="Proteomes" id="UP000623129"/>
    </source>
</evidence>
<dbReference type="InterPro" id="IPR002618">
    <property type="entry name" value="UDPGP_fam"/>
</dbReference>
<keyword evidence="7" id="KW-1185">Reference proteome</keyword>
<evidence type="ECO:0000256" key="5">
    <source>
        <dbReference type="ARBA" id="ARBA00048128"/>
    </source>
</evidence>
<keyword evidence="4" id="KW-0548">Nucleotidyltransferase</keyword>
<dbReference type="InterPro" id="IPR016267">
    <property type="entry name" value="UDPGP_trans"/>
</dbReference>
<proteinExistence type="inferred from homology"/>
<comment type="similarity">
    <text evidence="1">Belongs to the UDPGP type 1 family.</text>
</comment>
<dbReference type="AlphaFoldDB" id="A0A833QSU0"/>
<accession>A0A833QSU0</accession>
<dbReference type="Pfam" id="PF01704">
    <property type="entry name" value="UDPGP"/>
    <property type="match status" value="1"/>
</dbReference>
<comment type="catalytic activity">
    <reaction evidence="5">
        <text>alpha-D-glucose 1-phosphate + UTP + H(+) = UDP-alpha-D-glucose + diphosphate</text>
        <dbReference type="Rhea" id="RHEA:19889"/>
        <dbReference type="ChEBI" id="CHEBI:15378"/>
        <dbReference type="ChEBI" id="CHEBI:33019"/>
        <dbReference type="ChEBI" id="CHEBI:46398"/>
        <dbReference type="ChEBI" id="CHEBI:58601"/>
        <dbReference type="ChEBI" id="CHEBI:58885"/>
        <dbReference type="EC" id="2.7.7.9"/>
    </reaction>
</comment>
<protein>
    <recommendedName>
        <fullName evidence="2">UTP--glucose-1-phosphate uridylyltransferase</fullName>
        <ecNumber evidence="2">2.7.7.9</ecNumber>
    </recommendedName>
</protein>
<reference evidence="6" key="1">
    <citation type="submission" date="2020-01" db="EMBL/GenBank/DDBJ databases">
        <title>Genome sequence of Kobresia littledalei, the first chromosome-level genome in the family Cyperaceae.</title>
        <authorList>
            <person name="Qu G."/>
        </authorList>
    </citation>
    <scope>NUCLEOTIDE SEQUENCE</scope>
    <source>
        <strain evidence="6">C.B.Clarke</strain>
        <tissue evidence="6">Leaf</tissue>
    </source>
</reference>
<evidence type="ECO:0000256" key="2">
    <source>
        <dbReference type="ARBA" id="ARBA00012415"/>
    </source>
</evidence>
<evidence type="ECO:0000256" key="1">
    <source>
        <dbReference type="ARBA" id="ARBA00010401"/>
    </source>
</evidence>
<dbReference type="EC" id="2.7.7.9" evidence="2"/>
<organism evidence="6 7">
    <name type="scientific">Carex littledalei</name>
    <dbReference type="NCBI Taxonomy" id="544730"/>
    <lineage>
        <taxon>Eukaryota</taxon>
        <taxon>Viridiplantae</taxon>
        <taxon>Streptophyta</taxon>
        <taxon>Embryophyta</taxon>
        <taxon>Tracheophyta</taxon>
        <taxon>Spermatophyta</taxon>
        <taxon>Magnoliopsida</taxon>
        <taxon>Liliopsida</taxon>
        <taxon>Poales</taxon>
        <taxon>Cyperaceae</taxon>
        <taxon>Cyperoideae</taxon>
        <taxon>Cariceae</taxon>
        <taxon>Carex</taxon>
        <taxon>Carex subgen. Euthyceras</taxon>
    </lineage>
</organism>
<dbReference type="EMBL" id="SWLB01000015">
    <property type="protein sequence ID" value="KAF3328689.1"/>
    <property type="molecule type" value="Genomic_DNA"/>
</dbReference>
<dbReference type="GO" id="GO:0006011">
    <property type="term" value="P:UDP-alpha-D-glucose metabolic process"/>
    <property type="evidence" value="ECO:0007669"/>
    <property type="project" value="InterPro"/>
</dbReference>
<sequence>MRISPLLTAEYVDLFSLPSSFLSSLCPLFSLSFIVAREKPSPPSSPFHHFGLRQIQMAPSLFPFLSSLAGLRQMISLSSLPFHLPLEPEDDLLPLFSLGPPPLFFSLFDLQMIREILNHLINNQNEYCMEVTPKTLADVKGGTPISYEGRVQSKQSFPGPLDMLKRSFSRKPSTSSSAGDKLNLALVRRLLWISNLMASISRINNRVQAIDPASRGVFGFELLQAVGQFLLQDDVDNGAIAAVPNVEDVPPSVNGLVVDDPHPTPHHAQDCYSWLQLIHDFIPANVEQDEMEEAGVVLTHAGCSSFTI</sequence>
<evidence type="ECO:0000313" key="6">
    <source>
        <dbReference type="EMBL" id="KAF3328689.1"/>
    </source>
</evidence>
<dbReference type="Proteomes" id="UP000623129">
    <property type="component" value="Unassembled WGS sequence"/>
</dbReference>
<name>A0A833QSU0_9POAL</name>
<dbReference type="Gene3D" id="3.90.550.10">
    <property type="entry name" value="Spore Coat Polysaccharide Biosynthesis Protein SpsA, Chain A"/>
    <property type="match status" value="1"/>
</dbReference>
<evidence type="ECO:0000256" key="4">
    <source>
        <dbReference type="ARBA" id="ARBA00022695"/>
    </source>
</evidence>
<dbReference type="GO" id="GO:0003983">
    <property type="term" value="F:UTP:glucose-1-phosphate uridylyltransferase activity"/>
    <property type="evidence" value="ECO:0007669"/>
    <property type="project" value="UniProtKB-EC"/>
</dbReference>
<dbReference type="InterPro" id="IPR029044">
    <property type="entry name" value="Nucleotide-diphossugar_trans"/>
</dbReference>
<evidence type="ECO:0000256" key="3">
    <source>
        <dbReference type="ARBA" id="ARBA00022679"/>
    </source>
</evidence>